<feature type="transmembrane region" description="Helical" evidence="7">
    <location>
        <begin position="157"/>
        <end position="181"/>
    </location>
</feature>
<dbReference type="PANTHER" id="PTHR30193:SF37">
    <property type="entry name" value="INNER MEMBRANE ABC TRANSPORTER PERMEASE PROTEIN YCJO"/>
    <property type="match status" value="1"/>
</dbReference>
<evidence type="ECO:0000256" key="2">
    <source>
        <dbReference type="ARBA" id="ARBA00022448"/>
    </source>
</evidence>
<dbReference type="HOGENOM" id="CLU_016047_0_2_0"/>
<keyword evidence="10" id="KW-1185">Reference proteome</keyword>
<dbReference type="PROSITE" id="PS50928">
    <property type="entry name" value="ABC_TM1"/>
    <property type="match status" value="1"/>
</dbReference>
<keyword evidence="6 7" id="KW-0472">Membrane</keyword>
<sequence>MTLSLEARKRLWAYIFITLPVLYFLIVRIFPMFYAFNISIHEWDILSPTKPFVGLKNFRILFADPMFWKALWNTFLYTLIIVPGGLIPGLAIALMLNNITRFAVFFRVLFFAPFVTSLVAISFIWKWLYDPTFGFFNTILKAFGLPAQNFLQDPNQVLPAIAVMTIWQGLGFQIIIFLAGLRAIPDMYYDAAKIDGAGPWQIFRYITIPLLNPTIVFLVITSVIQSLRIFTQVFNMTFPNVGGPLRNATTLVLELYQQAFHHFKMGYASAITVVLFCIILVITLFQLKVLSKKVEY</sequence>
<feature type="transmembrane region" description="Helical" evidence="7">
    <location>
        <begin position="75"/>
        <end position="96"/>
    </location>
</feature>
<evidence type="ECO:0000256" key="7">
    <source>
        <dbReference type="RuleBase" id="RU363032"/>
    </source>
</evidence>
<dbReference type="AlphaFoldDB" id="A0A081BYE2"/>
<dbReference type="EMBL" id="DF820466">
    <property type="protein sequence ID" value="GAK57347.1"/>
    <property type="molecule type" value="Genomic_DNA"/>
</dbReference>
<keyword evidence="4 7" id="KW-0812">Transmembrane</keyword>
<evidence type="ECO:0000256" key="1">
    <source>
        <dbReference type="ARBA" id="ARBA00004651"/>
    </source>
</evidence>
<name>A0A081BYE2_VECG1</name>
<evidence type="ECO:0000313" key="9">
    <source>
        <dbReference type="EMBL" id="GAK57347.1"/>
    </source>
</evidence>
<feature type="transmembrane region" description="Helical" evidence="7">
    <location>
        <begin position="202"/>
        <end position="224"/>
    </location>
</feature>
<reference evidence="9" key="1">
    <citation type="journal article" date="2015" name="PeerJ">
        <title>First genomic representation of candidate bacterial phylum KSB3 points to enhanced environmental sensing as a trigger of wastewater bulking.</title>
        <authorList>
            <person name="Sekiguchi Y."/>
            <person name="Ohashi A."/>
            <person name="Parks D.H."/>
            <person name="Yamauchi T."/>
            <person name="Tyson G.W."/>
            <person name="Hugenholtz P."/>
        </authorList>
    </citation>
    <scope>NUCLEOTIDE SEQUENCE [LARGE SCALE GENOMIC DNA]</scope>
</reference>
<protein>
    <submittedName>
        <fullName evidence="9">Putative sugar ABC transporter, permease component</fullName>
    </submittedName>
</protein>
<dbReference type="PANTHER" id="PTHR30193">
    <property type="entry name" value="ABC TRANSPORTER PERMEASE PROTEIN"/>
    <property type="match status" value="1"/>
</dbReference>
<dbReference type="STRING" id="1499967.U27_04312"/>
<evidence type="ECO:0000259" key="8">
    <source>
        <dbReference type="PROSITE" id="PS50928"/>
    </source>
</evidence>
<dbReference type="InterPro" id="IPR051393">
    <property type="entry name" value="ABC_transporter_permease"/>
</dbReference>
<dbReference type="GO" id="GO:0005886">
    <property type="term" value="C:plasma membrane"/>
    <property type="evidence" value="ECO:0007669"/>
    <property type="project" value="UniProtKB-SubCell"/>
</dbReference>
<keyword evidence="2 7" id="KW-0813">Transport</keyword>
<evidence type="ECO:0000256" key="3">
    <source>
        <dbReference type="ARBA" id="ARBA00022475"/>
    </source>
</evidence>
<feature type="transmembrane region" description="Helical" evidence="7">
    <location>
        <begin position="108"/>
        <end position="128"/>
    </location>
</feature>
<feature type="transmembrane region" description="Helical" evidence="7">
    <location>
        <begin position="12"/>
        <end position="36"/>
    </location>
</feature>
<dbReference type="SUPFAM" id="SSF161098">
    <property type="entry name" value="MetI-like"/>
    <property type="match status" value="1"/>
</dbReference>
<gene>
    <name evidence="9" type="ORF">U27_04312</name>
</gene>
<evidence type="ECO:0000256" key="4">
    <source>
        <dbReference type="ARBA" id="ARBA00022692"/>
    </source>
</evidence>
<evidence type="ECO:0000256" key="5">
    <source>
        <dbReference type="ARBA" id="ARBA00022989"/>
    </source>
</evidence>
<evidence type="ECO:0000313" key="10">
    <source>
        <dbReference type="Proteomes" id="UP000030661"/>
    </source>
</evidence>
<comment type="subcellular location">
    <subcellularLocation>
        <location evidence="1 7">Cell membrane</location>
        <topology evidence="1 7">Multi-pass membrane protein</topology>
    </subcellularLocation>
</comment>
<comment type="similarity">
    <text evidence="7">Belongs to the binding-protein-dependent transport system permease family.</text>
</comment>
<keyword evidence="5 7" id="KW-1133">Transmembrane helix</keyword>
<dbReference type="InterPro" id="IPR000515">
    <property type="entry name" value="MetI-like"/>
</dbReference>
<dbReference type="eggNOG" id="COG1175">
    <property type="taxonomic scope" value="Bacteria"/>
</dbReference>
<feature type="domain" description="ABC transmembrane type-1" evidence="8">
    <location>
        <begin position="71"/>
        <end position="286"/>
    </location>
</feature>
<dbReference type="CDD" id="cd06261">
    <property type="entry name" value="TM_PBP2"/>
    <property type="match status" value="1"/>
</dbReference>
<organism evidence="9">
    <name type="scientific">Vecturithrix granuli</name>
    <dbReference type="NCBI Taxonomy" id="1499967"/>
    <lineage>
        <taxon>Bacteria</taxon>
        <taxon>Candidatus Moduliflexota</taxon>
        <taxon>Candidatus Vecturitrichia</taxon>
        <taxon>Candidatus Vecturitrichales</taxon>
        <taxon>Candidatus Vecturitrichaceae</taxon>
        <taxon>Candidatus Vecturithrix</taxon>
    </lineage>
</organism>
<evidence type="ECO:0000256" key="6">
    <source>
        <dbReference type="ARBA" id="ARBA00023136"/>
    </source>
</evidence>
<feature type="transmembrane region" description="Helical" evidence="7">
    <location>
        <begin position="265"/>
        <end position="287"/>
    </location>
</feature>
<dbReference type="Proteomes" id="UP000030661">
    <property type="component" value="Unassembled WGS sequence"/>
</dbReference>
<keyword evidence="3" id="KW-1003">Cell membrane</keyword>
<dbReference type="Pfam" id="PF00528">
    <property type="entry name" value="BPD_transp_1"/>
    <property type="match status" value="1"/>
</dbReference>
<proteinExistence type="inferred from homology"/>
<dbReference type="Gene3D" id="1.10.3720.10">
    <property type="entry name" value="MetI-like"/>
    <property type="match status" value="1"/>
</dbReference>
<dbReference type="GO" id="GO:0055085">
    <property type="term" value="P:transmembrane transport"/>
    <property type="evidence" value="ECO:0007669"/>
    <property type="project" value="InterPro"/>
</dbReference>
<accession>A0A081BYE2</accession>
<dbReference type="InterPro" id="IPR035906">
    <property type="entry name" value="MetI-like_sf"/>
</dbReference>